<dbReference type="PANTHER" id="PTHR43214">
    <property type="entry name" value="TWO-COMPONENT RESPONSE REGULATOR"/>
    <property type="match status" value="1"/>
</dbReference>
<organism evidence="3 4">
    <name type="scientific">Streptomyces niveus</name>
    <name type="common">Streptomyces spheroides</name>
    <dbReference type="NCBI Taxonomy" id="193462"/>
    <lineage>
        <taxon>Bacteria</taxon>
        <taxon>Bacillati</taxon>
        <taxon>Actinomycetota</taxon>
        <taxon>Actinomycetes</taxon>
        <taxon>Kitasatosporales</taxon>
        <taxon>Streptomycetaceae</taxon>
        <taxon>Streptomyces</taxon>
    </lineage>
</organism>
<dbReference type="PANTHER" id="PTHR43214:SF42">
    <property type="entry name" value="TRANSCRIPTIONAL REGULATORY PROTEIN DESR"/>
    <property type="match status" value="1"/>
</dbReference>
<dbReference type="Proteomes" id="UP001432209">
    <property type="component" value="Chromosome"/>
</dbReference>
<dbReference type="Pfam" id="PF00196">
    <property type="entry name" value="GerE"/>
    <property type="match status" value="1"/>
</dbReference>
<dbReference type="GeneID" id="91346852"/>
<evidence type="ECO:0000313" key="4">
    <source>
        <dbReference type="Proteomes" id="UP001432209"/>
    </source>
</evidence>
<dbReference type="PRINTS" id="PR00038">
    <property type="entry name" value="HTHLUXR"/>
</dbReference>
<feature type="domain" description="HTH luxR-type" evidence="2">
    <location>
        <begin position="152"/>
        <end position="217"/>
    </location>
</feature>
<dbReference type="Gene3D" id="3.40.50.2300">
    <property type="match status" value="1"/>
</dbReference>
<evidence type="ECO:0000313" key="3">
    <source>
        <dbReference type="EMBL" id="WUX50347.1"/>
    </source>
</evidence>
<dbReference type="RefSeq" id="WP_329073919.1">
    <property type="nucleotide sequence ID" value="NZ_CP108849.2"/>
</dbReference>
<evidence type="ECO:0000259" key="2">
    <source>
        <dbReference type="PROSITE" id="PS50043"/>
    </source>
</evidence>
<dbReference type="SUPFAM" id="SSF52172">
    <property type="entry name" value="CheY-like"/>
    <property type="match status" value="1"/>
</dbReference>
<gene>
    <name evidence="3" type="ORF">OG442_01575</name>
</gene>
<dbReference type="CDD" id="cd06170">
    <property type="entry name" value="LuxR_C_like"/>
    <property type="match status" value="1"/>
</dbReference>
<dbReference type="InterPro" id="IPR039420">
    <property type="entry name" value="WalR-like"/>
</dbReference>
<proteinExistence type="predicted"/>
<keyword evidence="4" id="KW-1185">Reference proteome</keyword>
<reference evidence="3" key="1">
    <citation type="submission" date="2022-10" db="EMBL/GenBank/DDBJ databases">
        <title>The complete genomes of actinobacterial strains from the NBC collection.</title>
        <authorList>
            <person name="Joergensen T.S."/>
            <person name="Alvarez Arevalo M."/>
            <person name="Sterndorff E.B."/>
            <person name="Faurdal D."/>
            <person name="Vuksanovic O."/>
            <person name="Mourched A.-S."/>
            <person name="Charusanti P."/>
            <person name="Shaw S."/>
            <person name="Blin K."/>
            <person name="Weber T."/>
        </authorList>
    </citation>
    <scope>NUCLEOTIDE SEQUENCE</scope>
    <source>
        <strain evidence="3">NBC_01432</strain>
    </source>
</reference>
<sequence length="219" mass="23396">MTGTGCDADRRTTIYKGAFMIHVQVVHRVGLFRAALVALLRCEETLHVSASHKRPARQETLCPSPHVWVADIDCLDDPARTGKSGPGNGQGGMGALLVLTSERKPGALMKAFEAGALGYVNRDGDPSRLVEGIHRVASGERYVDDSLACDFLQATKLPLTPRELSVLALAAEGSPIGDIAASLHLSSGTIRNYLASAIRKVGARNRMDAIRISQNAGWL</sequence>
<dbReference type="PROSITE" id="PS50043">
    <property type="entry name" value="HTH_LUXR_2"/>
    <property type="match status" value="1"/>
</dbReference>
<dbReference type="SMART" id="SM00421">
    <property type="entry name" value="HTH_LUXR"/>
    <property type="match status" value="1"/>
</dbReference>
<dbReference type="InterPro" id="IPR000792">
    <property type="entry name" value="Tscrpt_reg_LuxR_C"/>
</dbReference>
<protein>
    <submittedName>
        <fullName evidence="3">Response regulator transcription factor</fullName>
    </submittedName>
</protein>
<evidence type="ECO:0000256" key="1">
    <source>
        <dbReference type="ARBA" id="ARBA00023125"/>
    </source>
</evidence>
<dbReference type="InterPro" id="IPR016032">
    <property type="entry name" value="Sig_transdc_resp-reg_C-effctor"/>
</dbReference>
<dbReference type="EMBL" id="CP109495">
    <property type="protein sequence ID" value="WUX50347.1"/>
    <property type="molecule type" value="Genomic_DNA"/>
</dbReference>
<keyword evidence="1" id="KW-0238">DNA-binding</keyword>
<dbReference type="SUPFAM" id="SSF46894">
    <property type="entry name" value="C-terminal effector domain of the bipartite response regulators"/>
    <property type="match status" value="1"/>
</dbReference>
<name>A0ABZ1ZV63_STRNV</name>
<accession>A0ABZ1ZV63</accession>
<dbReference type="InterPro" id="IPR011006">
    <property type="entry name" value="CheY-like_superfamily"/>
</dbReference>